<proteinExistence type="predicted"/>
<evidence type="ECO:0000313" key="2">
    <source>
        <dbReference type="Proteomes" id="UP000198925"/>
    </source>
</evidence>
<dbReference type="AlphaFoldDB" id="A0A1G6Z1A9"/>
<dbReference type="EMBL" id="FMZX01000015">
    <property type="protein sequence ID" value="SDD96400.1"/>
    <property type="molecule type" value="Genomic_DNA"/>
</dbReference>
<organism evidence="1 2">
    <name type="scientific">Belnapia rosea</name>
    <dbReference type="NCBI Taxonomy" id="938405"/>
    <lineage>
        <taxon>Bacteria</taxon>
        <taxon>Pseudomonadati</taxon>
        <taxon>Pseudomonadota</taxon>
        <taxon>Alphaproteobacteria</taxon>
        <taxon>Acetobacterales</taxon>
        <taxon>Roseomonadaceae</taxon>
        <taxon>Belnapia</taxon>
    </lineage>
</organism>
<gene>
    <name evidence="1" type="ORF">SAMN04487779_101587</name>
</gene>
<accession>A0A1G6Z1A9</accession>
<name>A0A1G6Z1A9_9PROT</name>
<dbReference type="Proteomes" id="UP000198925">
    <property type="component" value="Unassembled WGS sequence"/>
</dbReference>
<sequence>MPDTVPVTIEVEPGAAAALGDPRTRAAMGRLVSRVLNPHPGPSELAQAIAAAKAEARAAGLTDADIDAELTAYNAEWRDSPSA</sequence>
<protein>
    <submittedName>
        <fullName evidence="1">Uncharacterized protein</fullName>
    </submittedName>
</protein>
<dbReference type="RefSeq" id="WP_090664455.1">
    <property type="nucleotide sequence ID" value="NZ_FMZX01000015.1"/>
</dbReference>
<evidence type="ECO:0000313" key="1">
    <source>
        <dbReference type="EMBL" id="SDD96400.1"/>
    </source>
</evidence>
<keyword evidence="2" id="KW-1185">Reference proteome</keyword>
<reference evidence="1 2" key="1">
    <citation type="submission" date="2016-10" db="EMBL/GenBank/DDBJ databases">
        <authorList>
            <person name="de Groot N.N."/>
        </authorList>
    </citation>
    <scope>NUCLEOTIDE SEQUENCE [LARGE SCALE GENOMIC DNA]</scope>
    <source>
        <strain evidence="1 2">CPCC 100156</strain>
    </source>
</reference>